<dbReference type="AlphaFoldDB" id="A0A3M0JGU2"/>
<dbReference type="GO" id="GO:0034080">
    <property type="term" value="P:CENP-A containing chromatin assembly"/>
    <property type="evidence" value="ECO:0007669"/>
    <property type="project" value="InterPro"/>
</dbReference>
<evidence type="ECO:0000313" key="1">
    <source>
        <dbReference type="EMBL" id="RMC00083.1"/>
    </source>
</evidence>
<keyword evidence="2" id="KW-1185">Reference proteome</keyword>
<dbReference type="InterPro" id="IPR027801">
    <property type="entry name" value="CENP-P"/>
</dbReference>
<organism evidence="1 2">
    <name type="scientific">Hirundo rustica rustica</name>
    <dbReference type="NCBI Taxonomy" id="333673"/>
    <lineage>
        <taxon>Eukaryota</taxon>
        <taxon>Metazoa</taxon>
        <taxon>Chordata</taxon>
        <taxon>Craniata</taxon>
        <taxon>Vertebrata</taxon>
        <taxon>Euteleostomi</taxon>
        <taxon>Archelosauria</taxon>
        <taxon>Archosauria</taxon>
        <taxon>Dinosauria</taxon>
        <taxon>Saurischia</taxon>
        <taxon>Theropoda</taxon>
        <taxon>Coelurosauria</taxon>
        <taxon>Aves</taxon>
        <taxon>Neognathae</taxon>
        <taxon>Neoaves</taxon>
        <taxon>Telluraves</taxon>
        <taxon>Australaves</taxon>
        <taxon>Passeriformes</taxon>
        <taxon>Sylvioidea</taxon>
        <taxon>Hirundinidae</taxon>
        <taxon>Hirundo</taxon>
    </lineage>
</organism>
<name>A0A3M0JGU2_HIRRU</name>
<evidence type="ECO:0000313" key="2">
    <source>
        <dbReference type="Proteomes" id="UP000269221"/>
    </source>
</evidence>
<dbReference type="Proteomes" id="UP000269221">
    <property type="component" value="Unassembled WGS sequence"/>
</dbReference>
<dbReference type="PANTHER" id="PTHR28577:SF1">
    <property type="entry name" value="CENTROMERE PROTEIN P"/>
    <property type="match status" value="1"/>
</dbReference>
<dbReference type="Pfam" id="PF13096">
    <property type="entry name" value="CENP-P"/>
    <property type="match status" value="1"/>
</dbReference>
<evidence type="ECO:0008006" key="3">
    <source>
        <dbReference type="Google" id="ProtNLM"/>
    </source>
</evidence>
<proteinExistence type="predicted"/>
<comment type="caution">
    <text evidence="1">The sequence shown here is derived from an EMBL/GenBank/DDBJ whole genome shotgun (WGS) entry which is preliminary data.</text>
</comment>
<dbReference type="PANTHER" id="PTHR28577">
    <property type="entry name" value="CENTROMERE PROTEIN P"/>
    <property type="match status" value="1"/>
</dbReference>
<dbReference type="GO" id="GO:0000775">
    <property type="term" value="C:chromosome, centromeric region"/>
    <property type="evidence" value="ECO:0007669"/>
    <property type="project" value="InterPro"/>
</dbReference>
<dbReference type="STRING" id="333673.A0A3M0JGU2"/>
<accession>A0A3M0JGU2</accession>
<dbReference type="OrthoDB" id="5976950at2759"/>
<gene>
    <name evidence="1" type="ORF">DUI87_23493</name>
</gene>
<dbReference type="GO" id="GO:0005634">
    <property type="term" value="C:nucleus"/>
    <property type="evidence" value="ECO:0007669"/>
    <property type="project" value="TreeGrafter"/>
</dbReference>
<sequence>MCVANIQTEQKAAQRLKYDLSRCKAGFDPKSCEFHTGLASHSIQAKYPDIVTLPEGLLGDFIILRSPKVSGFELMIVWKIHLDEEGTTTPVLDLLPKIPEQVMEQRMTTVESIPGCFRSLLRLFGIEAAIENLIQVLDSEK</sequence>
<reference evidence="1 2" key="1">
    <citation type="submission" date="2018-07" db="EMBL/GenBank/DDBJ databases">
        <title>A high quality draft genome assembly of the barn swallow (H. rustica rustica).</title>
        <authorList>
            <person name="Formenti G."/>
            <person name="Chiara M."/>
            <person name="Poveda L."/>
            <person name="Francoijs K.-J."/>
            <person name="Bonisoli-Alquati A."/>
            <person name="Canova L."/>
            <person name="Gianfranceschi L."/>
            <person name="Horner D.S."/>
            <person name="Saino N."/>
        </authorList>
    </citation>
    <scope>NUCLEOTIDE SEQUENCE [LARGE SCALE GENOMIC DNA]</scope>
    <source>
        <strain evidence="1">Chelidonia</strain>
        <tissue evidence="1">Blood</tissue>
    </source>
</reference>
<protein>
    <recommendedName>
        <fullName evidence="3">Centromere protein P</fullName>
    </recommendedName>
</protein>
<dbReference type="EMBL" id="QRBI01000145">
    <property type="protein sequence ID" value="RMC00083.1"/>
    <property type="molecule type" value="Genomic_DNA"/>
</dbReference>